<evidence type="ECO:0000313" key="2">
    <source>
        <dbReference type="Proteomes" id="UP000054538"/>
    </source>
</evidence>
<accession>A0A0D0DU10</accession>
<protein>
    <submittedName>
        <fullName evidence="1">Uncharacterized protein</fullName>
    </submittedName>
</protein>
<organism evidence="1 2">
    <name type="scientific">Paxillus rubicundulus Ve08.2h10</name>
    <dbReference type="NCBI Taxonomy" id="930991"/>
    <lineage>
        <taxon>Eukaryota</taxon>
        <taxon>Fungi</taxon>
        <taxon>Dikarya</taxon>
        <taxon>Basidiomycota</taxon>
        <taxon>Agaricomycotina</taxon>
        <taxon>Agaricomycetes</taxon>
        <taxon>Agaricomycetidae</taxon>
        <taxon>Boletales</taxon>
        <taxon>Paxilineae</taxon>
        <taxon>Paxillaceae</taxon>
        <taxon>Paxillus</taxon>
    </lineage>
</organism>
<keyword evidence="2" id="KW-1185">Reference proteome</keyword>
<gene>
    <name evidence="1" type="ORF">PAXRUDRAFT_207099</name>
</gene>
<name>A0A0D0DU10_9AGAM</name>
<dbReference type="Proteomes" id="UP000054538">
    <property type="component" value="Unassembled WGS sequence"/>
</dbReference>
<dbReference type="AlphaFoldDB" id="A0A0D0DU10"/>
<dbReference type="InParanoid" id="A0A0D0DU10"/>
<proteinExistence type="predicted"/>
<reference evidence="2" key="2">
    <citation type="submission" date="2015-01" db="EMBL/GenBank/DDBJ databases">
        <title>Evolutionary Origins and Diversification of the Mycorrhizal Mutualists.</title>
        <authorList>
            <consortium name="DOE Joint Genome Institute"/>
            <consortium name="Mycorrhizal Genomics Consortium"/>
            <person name="Kohler A."/>
            <person name="Kuo A."/>
            <person name="Nagy L.G."/>
            <person name="Floudas D."/>
            <person name="Copeland A."/>
            <person name="Barry K.W."/>
            <person name="Cichocki N."/>
            <person name="Veneault-Fourrey C."/>
            <person name="LaButti K."/>
            <person name="Lindquist E.A."/>
            <person name="Lipzen A."/>
            <person name="Lundell T."/>
            <person name="Morin E."/>
            <person name="Murat C."/>
            <person name="Riley R."/>
            <person name="Ohm R."/>
            <person name="Sun H."/>
            <person name="Tunlid A."/>
            <person name="Henrissat B."/>
            <person name="Grigoriev I.V."/>
            <person name="Hibbett D.S."/>
            <person name="Martin F."/>
        </authorList>
    </citation>
    <scope>NUCLEOTIDE SEQUENCE [LARGE SCALE GENOMIC DNA]</scope>
    <source>
        <strain evidence="2">Ve08.2h10</strain>
    </source>
</reference>
<dbReference type="HOGENOM" id="CLU_1907332_0_0_1"/>
<reference evidence="1 2" key="1">
    <citation type="submission" date="2014-04" db="EMBL/GenBank/DDBJ databases">
        <authorList>
            <consortium name="DOE Joint Genome Institute"/>
            <person name="Kuo A."/>
            <person name="Kohler A."/>
            <person name="Jargeat P."/>
            <person name="Nagy L.G."/>
            <person name="Floudas D."/>
            <person name="Copeland A."/>
            <person name="Barry K.W."/>
            <person name="Cichocki N."/>
            <person name="Veneault-Fourrey C."/>
            <person name="LaButti K."/>
            <person name="Lindquist E.A."/>
            <person name="Lipzen A."/>
            <person name="Lundell T."/>
            <person name="Morin E."/>
            <person name="Murat C."/>
            <person name="Sun H."/>
            <person name="Tunlid A."/>
            <person name="Henrissat B."/>
            <person name="Grigoriev I.V."/>
            <person name="Hibbett D.S."/>
            <person name="Martin F."/>
            <person name="Nordberg H.P."/>
            <person name="Cantor M.N."/>
            <person name="Hua S.X."/>
        </authorList>
    </citation>
    <scope>NUCLEOTIDE SEQUENCE [LARGE SCALE GENOMIC DNA]</scope>
    <source>
        <strain evidence="1 2">Ve08.2h10</strain>
    </source>
</reference>
<sequence length="133" mass="14901">MEVTRSRSTLHIIVCTLISLAPGELIPYSILVTLASPISSSLVYIMCSRGPHSWTKSWNFVSWSAFPPLWFGNLSPWPYTRLKNRIYGCSLCRVAGYRSNFQASAITNTSQRPGLVTVSCLKHGHHKTWSFPA</sequence>
<evidence type="ECO:0000313" key="1">
    <source>
        <dbReference type="EMBL" id="KIK97608.1"/>
    </source>
</evidence>
<dbReference type="EMBL" id="KN824928">
    <property type="protein sequence ID" value="KIK97608.1"/>
    <property type="molecule type" value="Genomic_DNA"/>
</dbReference>